<feature type="compositionally biased region" description="Basic and acidic residues" evidence="20">
    <location>
        <begin position="172"/>
        <end position="183"/>
    </location>
</feature>
<keyword evidence="7" id="KW-0509">mRNA transport</keyword>
<evidence type="ECO:0000256" key="18">
    <source>
        <dbReference type="ARBA" id="ARBA00079437"/>
    </source>
</evidence>
<evidence type="ECO:0000256" key="7">
    <source>
        <dbReference type="ARBA" id="ARBA00022816"/>
    </source>
</evidence>
<feature type="domain" description="RanBP2-type" evidence="21">
    <location>
        <begin position="702"/>
        <end position="731"/>
    </location>
</feature>
<reference evidence="23" key="1">
    <citation type="submission" date="2025-08" db="UniProtKB">
        <authorList>
            <consortium name="RefSeq"/>
        </authorList>
    </citation>
    <scope>IDENTIFICATION</scope>
    <source>
        <tissue evidence="23">Whole Larva</tissue>
    </source>
</reference>
<keyword evidence="6 19" id="KW-0863">Zinc-finger</keyword>
<dbReference type="InterPro" id="IPR026054">
    <property type="entry name" value="Nucleoporin"/>
</dbReference>
<dbReference type="PANTHER" id="PTHR23193">
    <property type="entry name" value="NUCLEAR PORE COMPLEX PROTEIN NUP"/>
    <property type="match status" value="1"/>
</dbReference>
<dbReference type="Gene3D" id="4.10.1060.10">
    <property type="entry name" value="Zinc finger, RanBP2-type"/>
    <property type="match status" value="4"/>
</dbReference>
<feature type="compositionally biased region" description="Polar residues" evidence="20">
    <location>
        <begin position="185"/>
        <end position="197"/>
    </location>
</feature>
<keyword evidence="5" id="KW-0479">Metal-binding</keyword>
<dbReference type="Pfam" id="PF00641">
    <property type="entry name" value="Zn_ribbon_RanBP"/>
    <property type="match status" value="4"/>
</dbReference>
<evidence type="ECO:0000256" key="12">
    <source>
        <dbReference type="ARBA" id="ARBA00023132"/>
    </source>
</evidence>
<evidence type="ECO:0000256" key="8">
    <source>
        <dbReference type="ARBA" id="ARBA00022833"/>
    </source>
</evidence>
<evidence type="ECO:0000256" key="15">
    <source>
        <dbReference type="ARBA" id="ARBA00060842"/>
    </source>
</evidence>
<evidence type="ECO:0000313" key="22">
    <source>
        <dbReference type="Proteomes" id="UP000695000"/>
    </source>
</evidence>
<keyword evidence="4" id="KW-0813">Transport</keyword>
<dbReference type="RefSeq" id="XP_017779794.1">
    <property type="nucleotide sequence ID" value="XM_017924305.1"/>
</dbReference>
<dbReference type="PROSITE" id="PS50199">
    <property type="entry name" value="ZF_RANBP2_2"/>
    <property type="match status" value="4"/>
</dbReference>
<dbReference type="InterPro" id="IPR013913">
    <property type="entry name" value="Nup153_N"/>
</dbReference>
<sequence>MSGGDTADGSSFFNDTETGTNKSFVKKVKSRVSGLFPSSLSKWFGTPQDSPKIRHREDLDEDDDTCLLQPPTKRVKLPTVPEPQIASTSRSNLEMTFLSTPLHNEQRPIASAFSTKIMSFSEPQPVAKSTRKLILPSGYNLKNNYNGDLQNGDKDSDSGESTSGYSSMPRIGSKEHVSDDKHGTPNKQLADNISLFNSPAPAERSLFGDNSRMASPNLNTSLSSRRPSFNTSAFGSSNFMDRTLSTKRIVNSPFYSGRTSYGGASAYSRNLLKRPASDLKNFVQPKPIATVKNVTLSKTAKRILDTLEQYTSPSEDVKRIPNPSKRTQKSEGLISKYTGANPYSVRDSKVASNRELQVPTMTDVLKMKLKERLQDSTQSVRELATTSKSPLNVEEYKLLQQEVTDSSVVRNSNKMKTKISSVRPRAEPVEILQDVRLPDVQLPISKLPNFDFNIPLPIKEVKPVSVPKEITVPKPTAMFKTSSTNAVTKTANKQLSKDISVYKFSKPLVISDNLKTIKAINNFKFSKPVCKKSTSQKNDEPTEVAVNFKSSSNNSIPCLRRKVNGENATISAEKELKTTGSVSDVLGRSKSLMDKFKPATGTWECSVCMIRNVQDKTKCAACETPKQSTTAAAAPISNQSGFGSQFKMSSGKWECNSCFVRNDETKTKCVACETPRKSAVAVAANGPKSTIPSSFGDKFKPVASSWECGTCLIRNEQDKVKCVACETPKPGCTVIKADASFGTSFTKKNDEWECSSCMVRNSSDKVKCVCCEAAKPGCTQTLPKSLVNNEQTLPKFNFGIDKAKVDGKGFAFSASNVAPSSVFGDSAKTATVPTTIIFGDNKTPNGTKLKETPQFSFGLPAASAKSSNEPSDVVDANSAKSVNGKLENTTSISTTQAFTFGTKSAEKPAIQIGTVVPTPSIAVESEPSKVLPSKSSTEIKSEGPVIKFGKVESTSSPAATTSSLFNSTVKTSTTTAATPSNMFSFSASNTNSNKVSFGESATKPLSFGQNNTTKPVMFGEKAKPVSFGESSAKPITFGNNSGKPITFGDSTNANPINFGDTVSTKAPPTFGQSLPTKPITFGESTTKPSTFGASTATTTKPSMFGENSVKAASASEDKTKAATFGNAAIPQTLAFGTGTPFAAAAPFSSSASTFGGNNPTNKSTFFGERASNNKATTMFGGPQKATTSTEFKLPTFNAPAFGNSATQAGQSAPPTFGTTAAPSSSTSTFGSSAQSSSTFGAPSQNGGFNFSAPAVPAASNNATNKPSFSFGNAAAGPSTTGTFNFNSNAGASSNPVGGFNFNNPVPNFSSEVKPSFNFTAGAAPSSFTAQPSEGSSQAGKPQRVFRKALRRTQR</sequence>
<dbReference type="InterPro" id="IPR036443">
    <property type="entry name" value="Znf_RanBP2_sf"/>
</dbReference>
<keyword evidence="22" id="KW-1185">Reference proteome</keyword>
<evidence type="ECO:0000256" key="19">
    <source>
        <dbReference type="PROSITE-ProRule" id="PRU00322"/>
    </source>
</evidence>
<evidence type="ECO:0000256" key="2">
    <source>
        <dbReference type="ARBA" id="ARBA00004126"/>
    </source>
</evidence>
<evidence type="ECO:0000256" key="3">
    <source>
        <dbReference type="ARBA" id="ARBA00004567"/>
    </source>
</evidence>
<keyword evidence="10" id="KW-0811">Translocation</keyword>
<dbReference type="InterPro" id="IPR001876">
    <property type="entry name" value="Znf_RanBP2"/>
</dbReference>
<feature type="region of interest" description="Disordered" evidence="20">
    <location>
        <begin position="1199"/>
        <end position="1240"/>
    </location>
</feature>
<evidence type="ECO:0000256" key="17">
    <source>
        <dbReference type="ARBA" id="ARBA00078197"/>
    </source>
</evidence>
<organism evidence="22 23">
    <name type="scientific">Nicrophorus vespilloides</name>
    <name type="common">Boreal carrion beetle</name>
    <dbReference type="NCBI Taxonomy" id="110193"/>
    <lineage>
        <taxon>Eukaryota</taxon>
        <taxon>Metazoa</taxon>
        <taxon>Ecdysozoa</taxon>
        <taxon>Arthropoda</taxon>
        <taxon>Hexapoda</taxon>
        <taxon>Insecta</taxon>
        <taxon>Pterygota</taxon>
        <taxon>Neoptera</taxon>
        <taxon>Endopterygota</taxon>
        <taxon>Coleoptera</taxon>
        <taxon>Polyphaga</taxon>
        <taxon>Staphyliniformia</taxon>
        <taxon>Silphidae</taxon>
        <taxon>Nicrophorinae</taxon>
        <taxon>Nicrophorus</taxon>
    </lineage>
</organism>
<feature type="domain" description="RanBP2-type" evidence="21">
    <location>
        <begin position="599"/>
        <end position="628"/>
    </location>
</feature>
<feature type="compositionally biased region" description="Low complexity" evidence="20">
    <location>
        <begin position="1211"/>
        <end position="1240"/>
    </location>
</feature>
<evidence type="ECO:0000256" key="20">
    <source>
        <dbReference type="SAM" id="MobiDB-lite"/>
    </source>
</evidence>
<evidence type="ECO:0000256" key="14">
    <source>
        <dbReference type="ARBA" id="ARBA00023242"/>
    </source>
</evidence>
<feature type="compositionally biased region" description="Basic residues" evidence="20">
    <location>
        <begin position="1343"/>
        <end position="1354"/>
    </location>
</feature>
<dbReference type="SMART" id="SM00547">
    <property type="entry name" value="ZnF_RBZ"/>
    <property type="match status" value="4"/>
</dbReference>
<dbReference type="Proteomes" id="UP000695000">
    <property type="component" value="Unplaced"/>
</dbReference>
<keyword evidence="13" id="KW-0472">Membrane</keyword>
<evidence type="ECO:0000256" key="13">
    <source>
        <dbReference type="ARBA" id="ARBA00023136"/>
    </source>
</evidence>
<evidence type="ECO:0000256" key="4">
    <source>
        <dbReference type="ARBA" id="ARBA00022448"/>
    </source>
</evidence>
<keyword evidence="9" id="KW-0653">Protein transport</keyword>
<comment type="similarity">
    <text evidence="15">Belongs to the NUP153 family.</text>
</comment>
<dbReference type="GeneID" id="108565051"/>
<dbReference type="Pfam" id="PF08604">
    <property type="entry name" value="Nup153"/>
    <property type="match status" value="1"/>
</dbReference>
<feature type="domain" description="RanBP2-type" evidence="21">
    <location>
        <begin position="649"/>
        <end position="678"/>
    </location>
</feature>
<dbReference type="PROSITE" id="PS01358">
    <property type="entry name" value="ZF_RANBP2_1"/>
    <property type="match status" value="4"/>
</dbReference>
<keyword evidence="8" id="KW-0862">Zinc</keyword>
<feature type="region of interest" description="Disordered" evidence="20">
    <location>
        <begin position="142"/>
        <end position="230"/>
    </location>
</feature>
<protein>
    <recommendedName>
        <fullName evidence="16">Nuclear pore complex protein Nup153</fullName>
    </recommendedName>
    <alternativeName>
        <fullName evidence="18">153 kDa nucleoporin</fullName>
    </alternativeName>
    <alternativeName>
        <fullName evidence="17">Nucleoporin Nup153</fullName>
    </alternativeName>
</protein>
<keyword evidence="12" id="KW-0906">Nuclear pore complex</keyword>
<comment type="cofactor">
    <cofactor evidence="1">
        <name>Zn(2+)</name>
        <dbReference type="ChEBI" id="CHEBI:29105"/>
    </cofactor>
</comment>
<evidence type="ECO:0000256" key="10">
    <source>
        <dbReference type="ARBA" id="ARBA00023010"/>
    </source>
</evidence>
<proteinExistence type="inferred from homology"/>
<evidence type="ECO:0000256" key="16">
    <source>
        <dbReference type="ARBA" id="ARBA00068609"/>
    </source>
</evidence>
<evidence type="ECO:0000259" key="21">
    <source>
        <dbReference type="PROSITE" id="PS50199"/>
    </source>
</evidence>
<name>A0ABM1MYZ4_NICVS</name>
<feature type="compositionally biased region" description="Polar residues" evidence="20">
    <location>
        <begin position="1325"/>
        <end position="1339"/>
    </location>
</feature>
<evidence type="ECO:0000256" key="1">
    <source>
        <dbReference type="ARBA" id="ARBA00001947"/>
    </source>
</evidence>
<evidence type="ECO:0000256" key="11">
    <source>
        <dbReference type="ARBA" id="ARBA00023125"/>
    </source>
</evidence>
<evidence type="ECO:0000256" key="9">
    <source>
        <dbReference type="ARBA" id="ARBA00022927"/>
    </source>
</evidence>
<keyword evidence="14" id="KW-0539">Nucleus</keyword>
<accession>A0ABM1MYZ4</accession>
<gene>
    <name evidence="23" type="primary">LOC108565051</name>
</gene>
<dbReference type="SUPFAM" id="SSF90209">
    <property type="entry name" value="Ran binding protein zinc finger-like"/>
    <property type="match status" value="4"/>
</dbReference>
<evidence type="ECO:0000256" key="5">
    <source>
        <dbReference type="ARBA" id="ARBA00022723"/>
    </source>
</evidence>
<evidence type="ECO:0000256" key="6">
    <source>
        <dbReference type="ARBA" id="ARBA00022771"/>
    </source>
</evidence>
<comment type="subcellular location">
    <subcellularLocation>
        <location evidence="2">Nucleus membrane</location>
    </subcellularLocation>
    <subcellularLocation>
        <location evidence="3">Nucleus</location>
        <location evidence="3">Nuclear pore complex</location>
    </subcellularLocation>
</comment>
<keyword evidence="11" id="KW-0238">DNA-binding</keyword>
<feature type="compositionally biased region" description="Polar residues" evidence="20">
    <location>
        <begin position="212"/>
        <end position="230"/>
    </location>
</feature>
<feature type="region of interest" description="Disordered" evidence="20">
    <location>
        <begin position="1310"/>
        <end position="1354"/>
    </location>
</feature>
<dbReference type="PANTHER" id="PTHR23193:SF23">
    <property type="entry name" value="NUCLEAR PORE COMPLEX PROTEIN NUP153"/>
    <property type="match status" value="1"/>
</dbReference>
<feature type="domain" description="RanBP2-type" evidence="21">
    <location>
        <begin position="748"/>
        <end position="777"/>
    </location>
</feature>
<evidence type="ECO:0000313" key="23">
    <source>
        <dbReference type="RefSeq" id="XP_017779794.1"/>
    </source>
</evidence>